<dbReference type="PROSITE" id="PS50829">
    <property type="entry name" value="GYF"/>
    <property type="match status" value="1"/>
</dbReference>
<dbReference type="Proteomes" id="UP000275078">
    <property type="component" value="Unassembled WGS sequence"/>
</dbReference>
<evidence type="ECO:0000313" key="3">
    <source>
        <dbReference type="EMBL" id="RPA83561.1"/>
    </source>
</evidence>
<sequence>MSDRLKPQFDPRNPSALLPENNPNASTKDDEDPDSVLDLDEIGIGARKTKRGAVNIAGYDTDSSGDEGGKVGMEPIAEDDDDMFGDSDSEDKKKKAGEASDKKKNVRFLRKDEIEGQEEDTGDVYSDAESEDEAGTGEGTGVNVVPDDVEPSDPESMEEDGEGHVPKKQKTKKKAPKIEPFHMSNEMEEGAFDETGNYVRNARDAEELHDNWLAGVKKADIAKAKAAHEAREKIRIDKEKSEKAIPTYEILAVLITSLERGETVIEALGRVGSGMKRKRTQVNWREKRKAKKAGVEDAPPKDAEMTEAPPETEEEKADRLKKELVEKITEAADRLLTRGQTEIYDKTREELQRQYRALTGDDWVDTSTAGPGQEQENFENAQWEYRWTDNRDSGAVYGPFGTAEMRAWYTHGFFEGPIEFRRAGSGDGNWSGVAAFVE</sequence>
<gene>
    <name evidence="3" type="ORF">BJ508DRAFT_413242</name>
</gene>
<dbReference type="GO" id="GO:0005682">
    <property type="term" value="C:U5 snRNP"/>
    <property type="evidence" value="ECO:0007669"/>
    <property type="project" value="InterPro"/>
</dbReference>
<dbReference type="InterPro" id="IPR035445">
    <property type="entry name" value="GYF-like_dom_sf"/>
</dbReference>
<evidence type="ECO:0000259" key="2">
    <source>
        <dbReference type="PROSITE" id="PS50829"/>
    </source>
</evidence>
<dbReference type="Pfam" id="PF02213">
    <property type="entry name" value="GYF"/>
    <property type="match status" value="1"/>
</dbReference>
<protein>
    <recommendedName>
        <fullName evidence="2">GYF domain-containing protein</fullName>
    </recommendedName>
</protein>
<feature type="compositionally biased region" description="Acidic residues" evidence="1">
    <location>
        <begin position="115"/>
        <end position="135"/>
    </location>
</feature>
<feature type="compositionally biased region" description="Acidic residues" evidence="1">
    <location>
        <begin position="147"/>
        <end position="161"/>
    </location>
</feature>
<dbReference type="SMART" id="SM00444">
    <property type="entry name" value="GYF"/>
    <property type="match status" value="1"/>
</dbReference>
<feature type="region of interest" description="Disordered" evidence="1">
    <location>
        <begin position="279"/>
        <end position="319"/>
    </location>
</feature>
<feature type="domain" description="GYF" evidence="2">
    <location>
        <begin position="380"/>
        <end position="438"/>
    </location>
</feature>
<feature type="compositionally biased region" description="Acidic residues" evidence="1">
    <location>
        <begin position="76"/>
        <end position="89"/>
    </location>
</feature>
<accession>A0A3N4IH87</accession>
<name>A0A3N4IH87_ASCIM</name>
<dbReference type="STRING" id="1160509.A0A3N4IH87"/>
<feature type="compositionally biased region" description="Acidic residues" evidence="1">
    <location>
        <begin position="29"/>
        <end position="41"/>
    </location>
</feature>
<feature type="compositionally biased region" description="Basic and acidic residues" evidence="1">
    <location>
        <begin position="90"/>
        <end position="114"/>
    </location>
</feature>
<feature type="compositionally biased region" description="Basic residues" evidence="1">
    <location>
        <begin position="166"/>
        <end position="175"/>
    </location>
</feature>
<dbReference type="PANTHER" id="PTHR13138:SF3">
    <property type="entry name" value="CD2 ANTIGEN CYTOPLASMIC TAIL-BINDING PROTEIN 2"/>
    <property type="match status" value="1"/>
</dbReference>
<organism evidence="3 4">
    <name type="scientific">Ascobolus immersus RN42</name>
    <dbReference type="NCBI Taxonomy" id="1160509"/>
    <lineage>
        <taxon>Eukaryota</taxon>
        <taxon>Fungi</taxon>
        <taxon>Dikarya</taxon>
        <taxon>Ascomycota</taxon>
        <taxon>Pezizomycotina</taxon>
        <taxon>Pezizomycetes</taxon>
        <taxon>Pezizales</taxon>
        <taxon>Ascobolaceae</taxon>
        <taxon>Ascobolus</taxon>
    </lineage>
</organism>
<dbReference type="InterPro" id="IPR039905">
    <property type="entry name" value="CD2BP2/Lin1"/>
</dbReference>
<dbReference type="OrthoDB" id="331341at2759"/>
<proteinExistence type="predicted"/>
<dbReference type="InterPro" id="IPR003169">
    <property type="entry name" value="GYF"/>
</dbReference>
<dbReference type="EMBL" id="ML119663">
    <property type="protein sequence ID" value="RPA83561.1"/>
    <property type="molecule type" value="Genomic_DNA"/>
</dbReference>
<feature type="region of interest" description="Disordered" evidence="1">
    <location>
        <begin position="1"/>
        <end position="192"/>
    </location>
</feature>
<feature type="compositionally biased region" description="Basic and acidic residues" evidence="1">
    <location>
        <begin position="293"/>
        <end position="304"/>
    </location>
</feature>
<feature type="compositionally biased region" description="Basic residues" evidence="1">
    <location>
        <begin position="279"/>
        <end position="292"/>
    </location>
</feature>
<evidence type="ECO:0000256" key="1">
    <source>
        <dbReference type="SAM" id="MobiDB-lite"/>
    </source>
</evidence>
<evidence type="ECO:0000313" key="4">
    <source>
        <dbReference type="Proteomes" id="UP000275078"/>
    </source>
</evidence>
<dbReference type="Gene3D" id="3.30.1490.40">
    <property type="match status" value="1"/>
</dbReference>
<dbReference type="SUPFAM" id="SSF55277">
    <property type="entry name" value="GYF domain"/>
    <property type="match status" value="1"/>
</dbReference>
<keyword evidence="4" id="KW-1185">Reference proteome</keyword>
<reference evidence="3 4" key="1">
    <citation type="journal article" date="2018" name="Nat. Ecol. Evol.">
        <title>Pezizomycetes genomes reveal the molecular basis of ectomycorrhizal truffle lifestyle.</title>
        <authorList>
            <person name="Murat C."/>
            <person name="Payen T."/>
            <person name="Noel B."/>
            <person name="Kuo A."/>
            <person name="Morin E."/>
            <person name="Chen J."/>
            <person name="Kohler A."/>
            <person name="Krizsan K."/>
            <person name="Balestrini R."/>
            <person name="Da Silva C."/>
            <person name="Montanini B."/>
            <person name="Hainaut M."/>
            <person name="Levati E."/>
            <person name="Barry K.W."/>
            <person name="Belfiori B."/>
            <person name="Cichocki N."/>
            <person name="Clum A."/>
            <person name="Dockter R.B."/>
            <person name="Fauchery L."/>
            <person name="Guy J."/>
            <person name="Iotti M."/>
            <person name="Le Tacon F."/>
            <person name="Lindquist E.A."/>
            <person name="Lipzen A."/>
            <person name="Malagnac F."/>
            <person name="Mello A."/>
            <person name="Molinier V."/>
            <person name="Miyauchi S."/>
            <person name="Poulain J."/>
            <person name="Riccioni C."/>
            <person name="Rubini A."/>
            <person name="Sitrit Y."/>
            <person name="Splivallo R."/>
            <person name="Traeger S."/>
            <person name="Wang M."/>
            <person name="Zifcakova L."/>
            <person name="Wipf D."/>
            <person name="Zambonelli A."/>
            <person name="Paolocci F."/>
            <person name="Nowrousian M."/>
            <person name="Ottonello S."/>
            <person name="Baldrian P."/>
            <person name="Spatafora J.W."/>
            <person name="Henrissat B."/>
            <person name="Nagy L.G."/>
            <person name="Aury J.M."/>
            <person name="Wincker P."/>
            <person name="Grigoriev I.V."/>
            <person name="Bonfante P."/>
            <person name="Martin F.M."/>
        </authorList>
    </citation>
    <scope>NUCLEOTIDE SEQUENCE [LARGE SCALE GENOMIC DNA]</scope>
    <source>
        <strain evidence="3 4">RN42</strain>
    </source>
</reference>
<dbReference type="AlphaFoldDB" id="A0A3N4IH87"/>
<dbReference type="PANTHER" id="PTHR13138">
    <property type="entry name" value="PROTEIN LIN1"/>
    <property type="match status" value="1"/>
</dbReference>